<proteinExistence type="predicted"/>
<dbReference type="Proteomes" id="UP000660110">
    <property type="component" value="Unassembled WGS sequence"/>
</dbReference>
<dbReference type="InterPro" id="IPR014710">
    <property type="entry name" value="RmlC-like_jellyroll"/>
</dbReference>
<dbReference type="Pfam" id="PF06172">
    <property type="entry name" value="Cupin_5"/>
    <property type="match status" value="1"/>
</dbReference>
<dbReference type="Gene3D" id="2.60.120.10">
    <property type="entry name" value="Jelly Rolls"/>
    <property type="match status" value="1"/>
</dbReference>
<dbReference type="InterPro" id="IPR011051">
    <property type="entry name" value="RmlC_Cupin_sf"/>
</dbReference>
<dbReference type="InterPro" id="IPR039935">
    <property type="entry name" value="YML079W-like"/>
</dbReference>
<accession>A0A917B4V2</accession>
<organism evidence="2 3">
    <name type="scientific">Halobacillus andaensis</name>
    <dbReference type="NCBI Taxonomy" id="1176239"/>
    <lineage>
        <taxon>Bacteria</taxon>
        <taxon>Bacillati</taxon>
        <taxon>Bacillota</taxon>
        <taxon>Bacilli</taxon>
        <taxon>Bacillales</taxon>
        <taxon>Bacillaceae</taxon>
        <taxon>Halobacillus</taxon>
    </lineage>
</organism>
<gene>
    <name evidence="2" type="ORF">GCM10010954_17080</name>
</gene>
<name>A0A917B4V2_HALAA</name>
<reference evidence="2" key="1">
    <citation type="journal article" date="2014" name="Int. J. Syst. Evol. Microbiol.">
        <title>Complete genome sequence of Corynebacterium casei LMG S-19264T (=DSM 44701T), isolated from a smear-ripened cheese.</title>
        <authorList>
            <consortium name="US DOE Joint Genome Institute (JGI-PGF)"/>
            <person name="Walter F."/>
            <person name="Albersmeier A."/>
            <person name="Kalinowski J."/>
            <person name="Ruckert C."/>
        </authorList>
    </citation>
    <scope>NUCLEOTIDE SEQUENCE</scope>
    <source>
        <strain evidence="2">CGMCC 1.12153</strain>
    </source>
</reference>
<dbReference type="SUPFAM" id="SSF51182">
    <property type="entry name" value="RmlC-like cupins"/>
    <property type="match status" value="1"/>
</dbReference>
<dbReference type="InterPro" id="IPR009327">
    <property type="entry name" value="Cupin_DUF985"/>
</dbReference>
<dbReference type="AlphaFoldDB" id="A0A917B4V2"/>
<keyword evidence="3" id="KW-1185">Reference proteome</keyword>
<sequence length="165" mass="18908">MRAEEYIKQLQLEPHPEGGFYKPTYALELSASFEHGKRQLYTSIYFLLRSEDVSHFHRLQSDELWYFHAGSSLTVHMITPSGEYEEVTLGLQVDQGEVPQLVVPKHTIFGSSVKDQDTFALVGCMVSPGFDFADFELFSQDELLDSYPQHEEVIIKLAYKEKGQP</sequence>
<evidence type="ECO:0000313" key="2">
    <source>
        <dbReference type="EMBL" id="GGF18861.1"/>
    </source>
</evidence>
<reference evidence="2" key="2">
    <citation type="submission" date="2020-09" db="EMBL/GenBank/DDBJ databases">
        <authorList>
            <person name="Sun Q."/>
            <person name="Zhou Y."/>
        </authorList>
    </citation>
    <scope>NUCLEOTIDE SEQUENCE</scope>
    <source>
        <strain evidence="2">CGMCC 1.12153</strain>
    </source>
</reference>
<dbReference type="PANTHER" id="PTHR33387">
    <property type="entry name" value="RMLC-LIKE JELLY ROLL FOLD PROTEIN"/>
    <property type="match status" value="1"/>
</dbReference>
<dbReference type="PANTHER" id="PTHR33387:SF3">
    <property type="entry name" value="DUF985 DOMAIN-CONTAINING PROTEIN"/>
    <property type="match status" value="1"/>
</dbReference>
<evidence type="ECO:0000259" key="1">
    <source>
        <dbReference type="Pfam" id="PF06172"/>
    </source>
</evidence>
<dbReference type="EMBL" id="BMEL01000002">
    <property type="protein sequence ID" value="GGF18861.1"/>
    <property type="molecule type" value="Genomic_DNA"/>
</dbReference>
<feature type="domain" description="DUF985" evidence="1">
    <location>
        <begin position="4"/>
        <end position="138"/>
    </location>
</feature>
<comment type="caution">
    <text evidence="2">The sequence shown here is derived from an EMBL/GenBank/DDBJ whole genome shotgun (WGS) entry which is preliminary data.</text>
</comment>
<dbReference type="CDD" id="cd06121">
    <property type="entry name" value="cupin_YML079wp"/>
    <property type="match status" value="1"/>
</dbReference>
<dbReference type="RefSeq" id="WP_188377076.1">
    <property type="nucleotide sequence ID" value="NZ_BMEL01000002.1"/>
</dbReference>
<evidence type="ECO:0000313" key="3">
    <source>
        <dbReference type="Proteomes" id="UP000660110"/>
    </source>
</evidence>
<protein>
    <submittedName>
        <fullName evidence="2">Cupin</fullName>
    </submittedName>
</protein>